<name>A0A2I1GJZ2_9GLOM</name>
<reference evidence="1 2" key="1">
    <citation type="submission" date="2015-10" db="EMBL/GenBank/DDBJ databases">
        <title>Genome analyses suggest a sexual origin of heterokaryosis in a supposedly ancient asexual fungus.</title>
        <authorList>
            <person name="Ropars J."/>
            <person name="Sedzielewska K."/>
            <person name="Noel J."/>
            <person name="Charron P."/>
            <person name="Farinelli L."/>
            <person name="Marton T."/>
            <person name="Kruger M."/>
            <person name="Pelin A."/>
            <person name="Brachmann A."/>
            <person name="Corradi N."/>
        </authorList>
    </citation>
    <scope>NUCLEOTIDE SEQUENCE [LARGE SCALE GENOMIC DNA]</scope>
    <source>
        <strain evidence="1 2">A4</strain>
    </source>
</reference>
<dbReference type="VEuPathDB" id="FungiDB:RhiirA1_471892"/>
<evidence type="ECO:0000313" key="1">
    <source>
        <dbReference type="EMBL" id="PKY46931.1"/>
    </source>
</evidence>
<dbReference type="EMBL" id="LLXI01000499">
    <property type="protein sequence ID" value="PKY46931.1"/>
    <property type="molecule type" value="Genomic_DNA"/>
</dbReference>
<comment type="caution">
    <text evidence="1">The sequence shown here is derived from an EMBL/GenBank/DDBJ whole genome shotgun (WGS) entry which is preliminary data.</text>
</comment>
<sequence length="91" mass="10538">MHLRVEEPKELGPKWKGDELGLQLSALKNELGYYRTLDFSFEARMNLNITGLKISGRTWALDFGFENKLGYYWTQDFGFEDGLGFQILALK</sequence>
<organism evidence="1 2">
    <name type="scientific">Rhizophagus irregularis</name>
    <dbReference type="NCBI Taxonomy" id="588596"/>
    <lineage>
        <taxon>Eukaryota</taxon>
        <taxon>Fungi</taxon>
        <taxon>Fungi incertae sedis</taxon>
        <taxon>Mucoromycota</taxon>
        <taxon>Glomeromycotina</taxon>
        <taxon>Glomeromycetes</taxon>
        <taxon>Glomerales</taxon>
        <taxon>Glomeraceae</taxon>
        <taxon>Rhizophagus</taxon>
    </lineage>
</organism>
<proteinExistence type="predicted"/>
<evidence type="ECO:0000313" key="2">
    <source>
        <dbReference type="Proteomes" id="UP000234323"/>
    </source>
</evidence>
<dbReference type="Proteomes" id="UP000234323">
    <property type="component" value="Unassembled WGS sequence"/>
</dbReference>
<dbReference type="AlphaFoldDB" id="A0A2I1GJZ2"/>
<protein>
    <submittedName>
        <fullName evidence="1">Uncharacterized protein</fullName>
    </submittedName>
</protein>
<accession>A0A2I1GJZ2</accession>
<gene>
    <name evidence="1" type="ORF">RhiirA4_461948</name>
</gene>
<keyword evidence="2" id="KW-1185">Reference proteome</keyword>